<dbReference type="Gene3D" id="3.30.750.24">
    <property type="entry name" value="STAS domain"/>
    <property type="match status" value="1"/>
</dbReference>
<dbReference type="InterPro" id="IPR051932">
    <property type="entry name" value="Bact_StressResp_Reg"/>
</dbReference>
<dbReference type="RefSeq" id="WP_125478492.1">
    <property type="nucleotide sequence ID" value="NZ_RSFW01000003.1"/>
</dbReference>
<organism evidence="3 4">
    <name type="scientific">Mesobacillus subterraneus</name>
    <dbReference type="NCBI Taxonomy" id="285983"/>
    <lineage>
        <taxon>Bacteria</taxon>
        <taxon>Bacillati</taxon>
        <taxon>Bacillota</taxon>
        <taxon>Bacilli</taxon>
        <taxon>Bacillales</taxon>
        <taxon>Bacillaceae</taxon>
        <taxon>Mesobacillus</taxon>
    </lineage>
</organism>
<proteinExistence type="predicted"/>
<evidence type="ECO:0000259" key="2">
    <source>
        <dbReference type="PROSITE" id="PS50801"/>
    </source>
</evidence>
<dbReference type="SUPFAM" id="SSF52091">
    <property type="entry name" value="SpoIIaa-like"/>
    <property type="match status" value="1"/>
</dbReference>
<dbReference type="PANTHER" id="PTHR33745">
    <property type="entry name" value="RSBT ANTAGONIST PROTEIN RSBS-RELATED"/>
    <property type="match status" value="1"/>
</dbReference>
<evidence type="ECO:0000313" key="4">
    <source>
        <dbReference type="Proteomes" id="UP000279911"/>
    </source>
</evidence>
<dbReference type="OrthoDB" id="9800154at2"/>
<dbReference type="CDD" id="cd07041">
    <property type="entry name" value="STAS_RsbR_RsbS_like"/>
    <property type="match status" value="1"/>
</dbReference>
<keyword evidence="1" id="KW-0597">Phosphoprotein</keyword>
<dbReference type="PANTHER" id="PTHR33745:SF3">
    <property type="entry name" value="RSBT CO-ANTAGONIST PROTEIN RSBRC"/>
    <property type="match status" value="1"/>
</dbReference>
<reference evidence="4" key="1">
    <citation type="submission" date="2018-12" db="EMBL/GenBank/DDBJ databases">
        <title>Bacillus chawlae sp. nov., Bacillus glennii sp. nov., and Bacillus saganii sp. nov. Isolated from the Vehicle Assembly Building at Kennedy Space Center where the Viking Spacecraft were Assembled.</title>
        <authorList>
            <person name="Seuylemezian A."/>
            <person name="Vaishampayan P."/>
        </authorList>
    </citation>
    <scope>NUCLEOTIDE SEQUENCE [LARGE SCALE GENOMIC DNA]</scope>
    <source>
        <strain evidence="4">DSM 13966</strain>
    </source>
</reference>
<dbReference type="EMBL" id="RSFW01000003">
    <property type="protein sequence ID" value="RSD29059.1"/>
    <property type="molecule type" value="Genomic_DNA"/>
</dbReference>
<dbReference type="Pfam" id="PF01740">
    <property type="entry name" value="STAS"/>
    <property type="match status" value="1"/>
</dbReference>
<dbReference type="AlphaFoldDB" id="A0A3R9KYN5"/>
<dbReference type="Proteomes" id="UP000279911">
    <property type="component" value="Unassembled WGS sequence"/>
</dbReference>
<protein>
    <submittedName>
        <fullName evidence="3">STAS domain-containing protein</fullName>
    </submittedName>
</protein>
<comment type="caution">
    <text evidence="3">The sequence shown here is derived from an EMBL/GenBank/DDBJ whole genome shotgun (WGS) entry which is preliminary data.</text>
</comment>
<gene>
    <name evidence="3" type="ORF">EJA10_02830</name>
</gene>
<evidence type="ECO:0000256" key="1">
    <source>
        <dbReference type="ARBA" id="ARBA00022553"/>
    </source>
</evidence>
<sequence>MIDPTKAKIISEQILLSKKSLVDTRTTETPNQYTPQVQENLYKWRHNLVEIYAYSIIDNLDTSFSILKDWGDEAVNFLINLDLPLDIAIDEVRTYRDKIGSIIKNQADQFKLSFDDFYGVISRFNFVVDRAIYWLSISYTSRYSKRYNALEALNLELSIPVIKITEEIGVLPLIGDIDTKRAQEIMESALTKVNQLGLSHVIIDLSGVPVIDTMVASRLFKVSDALNLTGIKTIFTGIRPEIAVTMVHLGINMKEIPIFSSLHLAVKKMQNTKS</sequence>
<dbReference type="InterPro" id="IPR036513">
    <property type="entry name" value="STAS_dom_sf"/>
</dbReference>
<evidence type="ECO:0000313" key="3">
    <source>
        <dbReference type="EMBL" id="RSD29059.1"/>
    </source>
</evidence>
<dbReference type="PROSITE" id="PS50801">
    <property type="entry name" value="STAS"/>
    <property type="match status" value="1"/>
</dbReference>
<dbReference type="InterPro" id="IPR002645">
    <property type="entry name" value="STAS_dom"/>
</dbReference>
<accession>A0A3R9KYN5</accession>
<feature type="domain" description="STAS" evidence="2">
    <location>
        <begin position="158"/>
        <end position="269"/>
    </location>
</feature>
<name>A0A3R9KYN5_9BACI</name>